<gene>
    <name evidence="3" type="ORF">QBC42DRAFT_85604</name>
</gene>
<sequence>MLFLLLATNFLRLNTASQPSAARVNCGTCHRLPRKIKRNTDVREPAPFSAIYLDTYYLQRDLIGITSKLTTVNVVMIFFSLRWKYPPPLAFPMSDHLGFFLAYLFFSLAAKTKKGTIPKLA</sequence>
<keyword evidence="1" id="KW-0812">Transmembrane</keyword>
<protein>
    <submittedName>
        <fullName evidence="3">Uncharacterized protein</fullName>
    </submittedName>
</protein>
<accession>A0AAV9HPQ4</accession>
<name>A0AAV9HPQ4_9PEZI</name>
<dbReference type="Proteomes" id="UP001321749">
    <property type="component" value="Unassembled WGS sequence"/>
</dbReference>
<reference evidence="3" key="1">
    <citation type="journal article" date="2023" name="Mol. Phylogenet. Evol.">
        <title>Genome-scale phylogeny and comparative genomics of the fungal order Sordariales.</title>
        <authorList>
            <person name="Hensen N."/>
            <person name="Bonometti L."/>
            <person name="Westerberg I."/>
            <person name="Brannstrom I.O."/>
            <person name="Guillou S."/>
            <person name="Cros-Aarteil S."/>
            <person name="Calhoun S."/>
            <person name="Haridas S."/>
            <person name="Kuo A."/>
            <person name="Mondo S."/>
            <person name="Pangilinan J."/>
            <person name="Riley R."/>
            <person name="LaButti K."/>
            <person name="Andreopoulos B."/>
            <person name="Lipzen A."/>
            <person name="Chen C."/>
            <person name="Yan M."/>
            <person name="Daum C."/>
            <person name="Ng V."/>
            <person name="Clum A."/>
            <person name="Steindorff A."/>
            <person name="Ohm R.A."/>
            <person name="Martin F."/>
            <person name="Silar P."/>
            <person name="Natvig D.O."/>
            <person name="Lalanne C."/>
            <person name="Gautier V."/>
            <person name="Ament-Velasquez S.L."/>
            <person name="Kruys A."/>
            <person name="Hutchinson M.I."/>
            <person name="Powell A.J."/>
            <person name="Barry K."/>
            <person name="Miller A.N."/>
            <person name="Grigoriev I.V."/>
            <person name="Debuchy R."/>
            <person name="Gladieux P."/>
            <person name="Hiltunen Thoren M."/>
            <person name="Johannesson H."/>
        </authorList>
    </citation>
    <scope>NUCLEOTIDE SEQUENCE</scope>
    <source>
        <strain evidence="3">PSN324</strain>
    </source>
</reference>
<feature type="signal peptide" evidence="2">
    <location>
        <begin position="1"/>
        <end position="16"/>
    </location>
</feature>
<organism evidence="3 4">
    <name type="scientific">Cladorrhinum samala</name>
    <dbReference type="NCBI Taxonomy" id="585594"/>
    <lineage>
        <taxon>Eukaryota</taxon>
        <taxon>Fungi</taxon>
        <taxon>Dikarya</taxon>
        <taxon>Ascomycota</taxon>
        <taxon>Pezizomycotina</taxon>
        <taxon>Sordariomycetes</taxon>
        <taxon>Sordariomycetidae</taxon>
        <taxon>Sordariales</taxon>
        <taxon>Podosporaceae</taxon>
        <taxon>Cladorrhinum</taxon>
    </lineage>
</organism>
<keyword evidence="4" id="KW-1185">Reference proteome</keyword>
<keyword evidence="1" id="KW-0472">Membrane</keyword>
<comment type="caution">
    <text evidence="3">The sequence shown here is derived from an EMBL/GenBank/DDBJ whole genome shotgun (WGS) entry which is preliminary data.</text>
</comment>
<feature type="chain" id="PRO_5043990045" evidence="2">
    <location>
        <begin position="17"/>
        <end position="121"/>
    </location>
</feature>
<keyword evidence="1" id="KW-1133">Transmembrane helix</keyword>
<reference evidence="3" key="2">
    <citation type="submission" date="2023-06" db="EMBL/GenBank/DDBJ databases">
        <authorList>
            <consortium name="Lawrence Berkeley National Laboratory"/>
            <person name="Mondo S.J."/>
            <person name="Hensen N."/>
            <person name="Bonometti L."/>
            <person name="Westerberg I."/>
            <person name="Brannstrom I.O."/>
            <person name="Guillou S."/>
            <person name="Cros-Aarteil S."/>
            <person name="Calhoun S."/>
            <person name="Haridas S."/>
            <person name="Kuo A."/>
            <person name="Pangilinan J."/>
            <person name="Riley R."/>
            <person name="Labutti K."/>
            <person name="Andreopoulos B."/>
            <person name="Lipzen A."/>
            <person name="Chen C."/>
            <person name="Yanf M."/>
            <person name="Daum C."/>
            <person name="Ng V."/>
            <person name="Clum A."/>
            <person name="Steindorff A."/>
            <person name="Ohm R."/>
            <person name="Martin F."/>
            <person name="Silar P."/>
            <person name="Natvig D."/>
            <person name="Lalanne C."/>
            <person name="Gautier V."/>
            <person name="Ament-Velasquez S.L."/>
            <person name="Kruys A."/>
            <person name="Hutchinson M.I."/>
            <person name="Powell A.J."/>
            <person name="Barry K."/>
            <person name="Miller A.N."/>
            <person name="Grigoriev I.V."/>
            <person name="Debuchy R."/>
            <person name="Gladieux P."/>
            <person name="Thoren M.H."/>
            <person name="Johannesson H."/>
        </authorList>
    </citation>
    <scope>NUCLEOTIDE SEQUENCE</scope>
    <source>
        <strain evidence="3">PSN324</strain>
    </source>
</reference>
<dbReference type="AlphaFoldDB" id="A0AAV9HPQ4"/>
<proteinExistence type="predicted"/>
<evidence type="ECO:0000256" key="2">
    <source>
        <dbReference type="SAM" id="SignalP"/>
    </source>
</evidence>
<evidence type="ECO:0000256" key="1">
    <source>
        <dbReference type="SAM" id="Phobius"/>
    </source>
</evidence>
<dbReference type="EMBL" id="MU864979">
    <property type="protein sequence ID" value="KAK4462029.1"/>
    <property type="molecule type" value="Genomic_DNA"/>
</dbReference>
<evidence type="ECO:0000313" key="4">
    <source>
        <dbReference type="Proteomes" id="UP001321749"/>
    </source>
</evidence>
<keyword evidence="2" id="KW-0732">Signal</keyword>
<feature type="transmembrane region" description="Helical" evidence="1">
    <location>
        <begin position="89"/>
        <end position="110"/>
    </location>
</feature>
<evidence type="ECO:0000313" key="3">
    <source>
        <dbReference type="EMBL" id="KAK4462029.1"/>
    </source>
</evidence>